<reference evidence="2" key="1">
    <citation type="journal article" date="2020" name="Nature">
        <title>Giant virus diversity and host interactions through global metagenomics.</title>
        <authorList>
            <person name="Schulz F."/>
            <person name="Roux S."/>
            <person name="Paez-Espino D."/>
            <person name="Jungbluth S."/>
            <person name="Walsh D.A."/>
            <person name="Denef V.J."/>
            <person name="McMahon K.D."/>
            <person name="Konstantinidis K.T."/>
            <person name="Eloe-Fadrosh E.A."/>
            <person name="Kyrpides N.C."/>
            <person name="Woyke T."/>
        </authorList>
    </citation>
    <scope>NUCLEOTIDE SEQUENCE</scope>
    <source>
        <strain evidence="2">GVMAG-S-1024976-23</strain>
    </source>
</reference>
<feature type="compositionally biased region" description="Polar residues" evidence="1">
    <location>
        <begin position="106"/>
        <end position="117"/>
    </location>
</feature>
<accession>A0A6C0AG03</accession>
<dbReference type="EMBL" id="MN740602">
    <property type="protein sequence ID" value="QHS78699.1"/>
    <property type="molecule type" value="Genomic_DNA"/>
</dbReference>
<protein>
    <submittedName>
        <fullName evidence="2">Uncharacterized protein</fullName>
    </submittedName>
</protein>
<feature type="region of interest" description="Disordered" evidence="1">
    <location>
        <begin position="94"/>
        <end position="123"/>
    </location>
</feature>
<sequence length="270" mass="30386">MVKNGKYKKNKKTIKNRKRKTMTRRRRTTKRGGMDTSPSSSLDNFSDDGMSATTMNSPQHFSRNSFGSLGSLGSFGSLNESAEFFGPAVFSGSVNSAANRPDRNRFATSSPSIQPNEYSRPPLDRFATRSPSIAYSESASAEAYRRGPNADPPLPKDQNWKILFTIEGVAVYMTKQNEKLIFQLQRPGDIRDIKNTALFKKIEMVNRKIARIQESEKVEDFSNGPWNKFLTPEGINVYYSLTNDMNVDNIKVIPPSFSGNPEYDINNIQL</sequence>
<feature type="compositionally biased region" description="Basic residues" evidence="1">
    <location>
        <begin position="1"/>
        <end position="30"/>
    </location>
</feature>
<evidence type="ECO:0000313" key="2">
    <source>
        <dbReference type="EMBL" id="QHS78699.1"/>
    </source>
</evidence>
<evidence type="ECO:0000256" key="1">
    <source>
        <dbReference type="SAM" id="MobiDB-lite"/>
    </source>
</evidence>
<feature type="region of interest" description="Disordered" evidence="1">
    <location>
        <begin position="1"/>
        <end position="59"/>
    </location>
</feature>
<organism evidence="2">
    <name type="scientific">viral metagenome</name>
    <dbReference type="NCBI Taxonomy" id="1070528"/>
    <lineage>
        <taxon>unclassified sequences</taxon>
        <taxon>metagenomes</taxon>
        <taxon>organismal metagenomes</taxon>
    </lineage>
</organism>
<name>A0A6C0AG03_9ZZZZ</name>
<dbReference type="AlphaFoldDB" id="A0A6C0AG03"/>
<proteinExistence type="predicted"/>